<dbReference type="InterPro" id="IPR020802">
    <property type="entry name" value="TesA-like"/>
</dbReference>
<dbReference type="AlphaFoldDB" id="A0A9J7ALW6"/>
<dbReference type="GO" id="GO:0008610">
    <property type="term" value="P:lipid biosynthetic process"/>
    <property type="evidence" value="ECO:0007669"/>
    <property type="project" value="TreeGrafter"/>
</dbReference>
<dbReference type="Pfam" id="PF00975">
    <property type="entry name" value="Thioesterase"/>
    <property type="match status" value="1"/>
</dbReference>
<organism evidence="4 5">
    <name type="scientific">Nisaea acidiphila</name>
    <dbReference type="NCBI Taxonomy" id="1862145"/>
    <lineage>
        <taxon>Bacteria</taxon>
        <taxon>Pseudomonadati</taxon>
        <taxon>Pseudomonadota</taxon>
        <taxon>Alphaproteobacteria</taxon>
        <taxon>Rhodospirillales</taxon>
        <taxon>Thalassobaculaceae</taxon>
        <taxon>Nisaea</taxon>
    </lineage>
</organism>
<dbReference type="SMART" id="SM00824">
    <property type="entry name" value="PKS_TE"/>
    <property type="match status" value="1"/>
</dbReference>
<sequence>MDRHAAEERARLMQIRVRTPEAPTPWLPVQRRAGPGADTAPVLVCFAPAGAGAGFFRGWADSLPDLRIVPVQLPGREERFGEALQENAIEMARQIALAIAGEGWSRPHLLGYSFGALLAFETALQLERSGHAVAGVIAMARAAPQSAPQPSVADLPDGDFLDYVRGLGGLPPEFEEMPELAELMLPAIRADFRANDGYARPEEERLACPVVTIAGASDPATSEGRDADWATRSMAKHQLIRVEGGHFFINEGAESVFERIRDVVLSAQNAGRSDKP</sequence>
<dbReference type="InterPro" id="IPR012223">
    <property type="entry name" value="TEII"/>
</dbReference>
<evidence type="ECO:0000313" key="4">
    <source>
        <dbReference type="EMBL" id="UUX48464.1"/>
    </source>
</evidence>
<keyword evidence="2" id="KW-0378">Hydrolase</keyword>
<evidence type="ECO:0000313" key="5">
    <source>
        <dbReference type="Proteomes" id="UP001060336"/>
    </source>
</evidence>
<comment type="similarity">
    <text evidence="1">Belongs to the thioesterase family.</text>
</comment>
<evidence type="ECO:0000256" key="2">
    <source>
        <dbReference type="ARBA" id="ARBA00022801"/>
    </source>
</evidence>
<evidence type="ECO:0000256" key="1">
    <source>
        <dbReference type="ARBA" id="ARBA00007169"/>
    </source>
</evidence>
<feature type="domain" description="Thioesterase TesA-like" evidence="3">
    <location>
        <begin position="44"/>
        <end position="264"/>
    </location>
</feature>
<dbReference type="PANTHER" id="PTHR11487:SF0">
    <property type="entry name" value="S-ACYL FATTY ACID SYNTHASE THIOESTERASE, MEDIUM CHAIN"/>
    <property type="match status" value="1"/>
</dbReference>
<dbReference type="GO" id="GO:0016787">
    <property type="term" value="F:hydrolase activity"/>
    <property type="evidence" value="ECO:0007669"/>
    <property type="project" value="UniProtKB-KW"/>
</dbReference>
<evidence type="ECO:0000259" key="3">
    <source>
        <dbReference type="SMART" id="SM00824"/>
    </source>
</evidence>
<dbReference type="EMBL" id="CP102480">
    <property type="protein sequence ID" value="UUX48464.1"/>
    <property type="molecule type" value="Genomic_DNA"/>
</dbReference>
<proteinExistence type="inferred from homology"/>
<dbReference type="RefSeq" id="WP_257766971.1">
    <property type="nucleotide sequence ID" value="NZ_CP102480.1"/>
</dbReference>
<protein>
    <submittedName>
        <fullName evidence="4">Thioesterase domain-containing protein</fullName>
    </submittedName>
</protein>
<reference evidence="4" key="1">
    <citation type="submission" date="2022-08" db="EMBL/GenBank/DDBJ databases">
        <title>Nisaea acidiphila sp. nov., isolated from a marine algal debris and emended description of the genus Nisaea Urios et al. 2008.</title>
        <authorList>
            <person name="Kwon K."/>
        </authorList>
    </citation>
    <scope>NUCLEOTIDE SEQUENCE</scope>
    <source>
        <strain evidence="4">MEBiC11861</strain>
    </source>
</reference>
<dbReference type="SUPFAM" id="SSF53474">
    <property type="entry name" value="alpha/beta-Hydrolases"/>
    <property type="match status" value="1"/>
</dbReference>
<dbReference type="PANTHER" id="PTHR11487">
    <property type="entry name" value="THIOESTERASE"/>
    <property type="match status" value="1"/>
</dbReference>
<keyword evidence="5" id="KW-1185">Reference proteome</keyword>
<accession>A0A9J7ALW6</accession>
<dbReference type="InterPro" id="IPR001031">
    <property type="entry name" value="Thioesterase"/>
</dbReference>
<dbReference type="Gene3D" id="3.40.50.1820">
    <property type="entry name" value="alpha/beta hydrolase"/>
    <property type="match status" value="1"/>
</dbReference>
<gene>
    <name evidence="4" type="ORF">NUH88_13715</name>
</gene>
<dbReference type="KEGG" id="naci:NUH88_13715"/>
<dbReference type="Proteomes" id="UP001060336">
    <property type="component" value="Chromosome"/>
</dbReference>
<name>A0A9J7ALW6_9PROT</name>
<dbReference type="InterPro" id="IPR029058">
    <property type="entry name" value="AB_hydrolase_fold"/>
</dbReference>